<dbReference type="AlphaFoldDB" id="A0A9Q0NEX2"/>
<evidence type="ECO:0000313" key="2">
    <source>
        <dbReference type="EMBL" id="KAJ6648960.1"/>
    </source>
</evidence>
<gene>
    <name evidence="2" type="primary">ARID5B</name>
    <name evidence="2" type="ORF">Bhyg_04192</name>
</gene>
<feature type="non-terminal residue" evidence="2">
    <location>
        <position position="117"/>
    </location>
</feature>
<protein>
    <submittedName>
        <fullName evidence="2">AT-rich interactive domain-containing protein 5B</fullName>
    </submittedName>
</protein>
<feature type="compositionally biased region" description="Basic residues" evidence="1">
    <location>
        <begin position="80"/>
        <end position="90"/>
    </location>
</feature>
<name>A0A9Q0NEX2_9DIPT</name>
<dbReference type="OrthoDB" id="1938591at2759"/>
<dbReference type="EMBL" id="WJQU01000001">
    <property type="protein sequence ID" value="KAJ6648960.1"/>
    <property type="molecule type" value="Genomic_DNA"/>
</dbReference>
<comment type="caution">
    <text evidence="2">The sequence shown here is derived from an EMBL/GenBank/DDBJ whole genome shotgun (WGS) entry which is preliminary data.</text>
</comment>
<proteinExistence type="predicted"/>
<reference evidence="2" key="1">
    <citation type="submission" date="2022-07" db="EMBL/GenBank/DDBJ databases">
        <authorList>
            <person name="Trinca V."/>
            <person name="Uliana J.V.C."/>
            <person name="Torres T.T."/>
            <person name="Ward R.J."/>
            <person name="Monesi N."/>
        </authorList>
    </citation>
    <scope>NUCLEOTIDE SEQUENCE</scope>
    <source>
        <strain evidence="2">HSMRA1968</strain>
        <tissue evidence="2">Whole embryos</tissue>
    </source>
</reference>
<keyword evidence="3" id="KW-1185">Reference proteome</keyword>
<dbReference type="Proteomes" id="UP001151699">
    <property type="component" value="Chromosome A"/>
</dbReference>
<accession>A0A9Q0NEX2</accession>
<evidence type="ECO:0000256" key="1">
    <source>
        <dbReference type="SAM" id="MobiDB-lite"/>
    </source>
</evidence>
<organism evidence="2 3">
    <name type="scientific">Pseudolycoriella hygida</name>
    <dbReference type="NCBI Taxonomy" id="35572"/>
    <lineage>
        <taxon>Eukaryota</taxon>
        <taxon>Metazoa</taxon>
        <taxon>Ecdysozoa</taxon>
        <taxon>Arthropoda</taxon>
        <taxon>Hexapoda</taxon>
        <taxon>Insecta</taxon>
        <taxon>Pterygota</taxon>
        <taxon>Neoptera</taxon>
        <taxon>Endopterygota</taxon>
        <taxon>Diptera</taxon>
        <taxon>Nematocera</taxon>
        <taxon>Sciaroidea</taxon>
        <taxon>Sciaridae</taxon>
        <taxon>Pseudolycoriella</taxon>
    </lineage>
</organism>
<sequence>LHTSSKVAVVSYSRYCRYRGILKRLEDESEAWLANKLIVTLGGFVSAGLDAKIMFCRQETFDYPEVETLELVCNHLAPKLKGRPRGRRKKVSSDSPDSRLRGDSPCSESAGSEISAC</sequence>
<feature type="region of interest" description="Disordered" evidence="1">
    <location>
        <begin position="80"/>
        <end position="117"/>
    </location>
</feature>
<feature type="non-terminal residue" evidence="2">
    <location>
        <position position="1"/>
    </location>
</feature>
<evidence type="ECO:0000313" key="3">
    <source>
        <dbReference type="Proteomes" id="UP001151699"/>
    </source>
</evidence>
<feature type="compositionally biased region" description="Polar residues" evidence="1">
    <location>
        <begin position="106"/>
        <end position="117"/>
    </location>
</feature>